<dbReference type="AlphaFoldDB" id="A0A3L7K1H7"/>
<organism evidence="1 2">
    <name type="scientific">Falsibacillus albus</name>
    <dbReference type="NCBI Taxonomy" id="2478915"/>
    <lineage>
        <taxon>Bacteria</taxon>
        <taxon>Bacillati</taxon>
        <taxon>Bacillota</taxon>
        <taxon>Bacilli</taxon>
        <taxon>Bacillales</taxon>
        <taxon>Bacillaceae</taxon>
        <taxon>Falsibacillus</taxon>
    </lineage>
</organism>
<proteinExistence type="predicted"/>
<protein>
    <recommendedName>
        <fullName evidence="3">RNA polymerase sigma-70 region 2 domain-containing protein</fullName>
    </recommendedName>
</protein>
<dbReference type="OrthoDB" id="2453980at2"/>
<dbReference type="Proteomes" id="UP000276770">
    <property type="component" value="Unassembled WGS sequence"/>
</dbReference>
<dbReference type="GO" id="GO:0006352">
    <property type="term" value="P:DNA-templated transcription initiation"/>
    <property type="evidence" value="ECO:0007669"/>
    <property type="project" value="InterPro"/>
</dbReference>
<dbReference type="Gene3D" id="1.10.1740.10">
    <property type="match status" value="1"/>
</dbReference>
<reference evidence="1 2" key="1">
    <citation type="submission" date="2018-10" db="EMBL/GenBank/DDBJ databases">
        <title>Falsibacillus sp. genome draft.</title>
        <authorList>
            <person name="Shi S."/>
        </authorList>
    </citation>
    <scope>NUCLEOTIDE SEQUENCE [LARGE SCALE GENOMIC DNA]</scope>
    <source>
        <strain evidence="1 2">GY 10110</strain>
    </source>
</reference>
<dbReference type="GO" id="GO:0003700">
    <property type="term" value="F:DNA-binding transcription factor activity"/>
    <property type="evidence" value="ECO:0007669"/>
    <property type="project" value="InterPro"/>
</dbReference>
<keyword evidence="2" id="KW-1185">Reference proteome</keyword>
<dbReference type="RefSeq" id="WP_121680092.1">
    <property type="nucleotide sequence ID" value="NZ_RCVZ01000004.1"/>
</dbReference>
<gene>
    <name evidence="1" type="ORF">D9X91_08105</name>
</gene>
<evidence type="ECO:0008006" key="3">
    <source>
        <dbReference type="Google" id="ProtNLM"/>
    </source>
</evidence>
<comment type="caution">
    <text evidence="1">The sequence shown here is derived from an EMBL/GenBank/DDBJ whole genome shotgun (WGS) entry which is preliminary data.</text>
</comment>
<accession>A0A3L7K1H7</accession>
<evidence type="ECO:0000313" key="1">
    <source>
        <dbReference type="EMBL" id="RLQ96239.1"/>
    </source>
</evidence>
<dbReference type="EMBL" id="RCVZ01000004">
    <property type="protein sequence ID" value="RLQ96239.1"/>
    <property type="molecule type" value="Genomic_DNA"/>
</dbReference>
<dbReference type="InterPro" id="IPR013325">
    <property type="entry name" value="RNA_pol_sigma_r2"/>
</dbReference>
<dbReference type="SUPFAM" id="SSF88946">
    <property type="entry name" value="Sigma2 domain of RNA polymerase sigma factors"/>
    <property type="match status" value="1"/>
</dbReference>
<evidence type="ECO:0000313" key="2">
    <source>
        <dbReference type="Proteomes" id="UP000276770"/>
    </source>
</evidence>
<sequence>MKDRILIEGVLNKDRSCLECLYDKYSPLLFSYLFKTCGDTKLSEEIIITIFSQIWINPVIFFANQNISSRILSKCKQELEAHSAKDKIIS</sequence>
<name>A0A3L7K1H7_9BACI</name>